<dbReference type="PROSITE" id="PS50026">
    <property type="entry name" value="EGF_3"/>
    <property type="match status" value="8"/>
</dbReference>
<keyword evidence="10 12" id="KW-1015">Disulfide bond</keyword>
<evidence type="ECO:0000256" key="5">
    <source>
        <dbReference type="ARBA" id="ARBA00022729"/>
    </source>
</evidence>
<name>A0ABM1MMB3_NICVS</name>
<feature type="domain" description="EGF-like" evidence="15">
    <location>
        <begin position="960"/>
        <end position="1001"/>
    </location>
</feature>
<feature type="domain" description="EGF-like" evidence="15">
    <location>
        <begin position="918"/>
        <end position="957"/>
    </location>
</feature>
<feature type="domain" description="NIDO" evidence="17">
    <location>
        <begin position="90"/>
        <end position="239"/>
    </location>
</feature>
<feature type="repeat" description="LDL-receptor class B" evidence="13">
    <location>
        <begin position="1053"/>
        <end position="1095"/>
    </location>
</feature>
<evidence type="ECO:0000256" key="7">
    <source>
        <dbReference type="ARBA" id="ARBA00022837"/>
    </source>
</evidence>
<dbReference type="CDD" id="cd00255">
    <property type="entry name" value="nidG2"/>
    <property type="match status" value="1"/>
</dbReference>
<dbReference type="Proteomes" id="UP000695000">
    <property type="component" value="Unplaced"/>
</dbReference>
<keyword evidence="3" id="KW-0272">Extracellular matrix</keyword>
<dbReference type="Gene3D" id="2.10.25.10">
    <property type="entry name" value="Laminin"/>
    <property type="match status" value="7"/>
</dbReference>
<evidence type="ECO:0000259" key="17">
    <source>
        <dbReference type="PROSITE" id="PS51220"/>
    </source>
</evidence>
<feature type="domain" description="EGF-like" evidence="15">
    <location>
        <begin position="606"/>
        <end position="644"/>
    </location>
</feature>
<evidence type="ECO:0000256" key="14">
    <source>
        <dbReference type="SAM" id="SignalP"/>
    </source>
</evidence>
<evidence type="ECO:0000259" key="15">
    <source>
        <dbReference type="PROSITE" id="PS50026"/>
    </source>
</evidence>
<keyword evidence="8" id="KW-0084">Basement membrane</keyword>
<keyword evidence="18" id="KW-1185">Reference proteome</keyword>
<dbReference type="InterPro" id="IPR006605">
    <property type="entry name" value="G2_nidogen/fibulin_G2F"/>
</dbReference>
<dbReference type="InterPro" id="IPR018097">
    <property type="entry name" value="EGF_Ca-bd_CS"/>
</dbReference>
<dbReference type="Pfam" id="PF07474">
    <property type="entry name" value="G2F"/>
    <property type="match status" value="1"/>
</dbReference>
<dbReference type="SMART" id="SM00135">
    <property type="entry name" value="LY"/>
    <property type="match status" value="4"/>
</dbReference>
<dbReference type="SMART" id="SM00682">
    <property type="entry name" value="G2F"/>
    <property type="match status" value="1"/>
</dbReference>
<dbReference type="InterPro" id="IPR049883">
    <property type="entry name" value="NOTCH1_EGF-like"/>
</dbReference>
<evidence type="ECO:0000256" key="2">
    <source>
        <dbReference type="ARBA" id="ARBA00022525"/>
    </source>
</evidence>
<dbReference type="SMART" id="SM00181">
    <property type="entry name" value="EGF"/>
    <property type="match status" value="11"/>
</dbReference>
<dbReference type="RefSeq" id="XP_017775713.1">
    <property type="nucleotide sequence ID" value="XM_017920224.1"/>
</dbReference>
<dbReference type="InterPro" id="IPR001881">
    <property type="entry name" value="EGF-like_Ca-bd_dom"/>
</dbReference>
<proteinExistence type="predicted"/>
<dbReference type="CDD" id="cd00054">
    <property type="entry name" value="EGF_CA"/>
    <property type="match status" value="1"/>
</dbReference>
<feature type="disulfide bond" evidence="12">
    <location>
        <begin position="797"/>
        <end position="814"/>
    </location>
</feature>
<dbReference type="PROSITE" id="PS01187">
    <property type="entry name" value="EGF_CA"/>
    <property type="match status" value="1"/>
</dbReference>
<feature type="domain" description="Nidogen G2 beta-barrel" evidence="16">
    <location>
        <begin position="301"/>
        <end position="525"/>
    </location>
</feature>
<dbReference type="PROSITE" id="PS51120">
    <property type="entry name" value="LDLRB"/>
    <property type="match status" value="3"/>
</dbReference>
<sequence>MHKMHTLLWGFVLIALSRAIPESLIYPPDGTPLEVGDDVSINVELKNPIIFYGTKYDTIFINTNGLLSFGNEFPTFFNIEFPLDYPIVAPFYSNVDTTKSGNISYYETTDRHLLDRAKSTVRDAFTNSNFIPISIFVVTWNKVGYYKAGNDYLNTFQVAIYIGNTDCFVEFLYPENGIQWIQGTGDESGLPDARSQVGFISADRRFYLLPGSGNDRVRFLEKRSNMKLPGQWLFQVGNLGIDENVVQPNIHITSNQQPQTCANATTQCNIQAKCTDYTAGFCCSCKNNFYGNGLNCIKKDVPLRVNGKVKATLNGLSIETLDLQSYVVMSDGRSYTAMSKIPEPIGPNIQSLQILGSTIGWLFARPVGNSLNGFQLTGGIFNHTAVITFPNTNDSVTIRQKYLGLDVFDQLKLETIITGDIPQIPNVNIDINEYQEEYTYTSPGVVQSSANHAFVYSFNKQVIEEPYHIVQTITFDYCKHEELPLSTVWKLKVGKNFISYESREQIVRYGMSNKITPFEEYDPCLEGHYQCGPNSACVVDGDSFNCLCTPGYQQILENELEVCVDVNECNLGIHDCDYNSKCINEVGSYRCECNPGFVANGKICENAKSCNNVQCNTNAECVQRGTIAVCTCSQGYTGNGQICTAIKSQSCHIMHNCSPYAYCQIDEEVQTYKCYCLPAYDGDGYTCVPSKVNKEIERCIMGVCTCPPGMRKEPNTKYCIEIQYTTPAYEENTEINASEEDELEQTTLYDSCNILNNCHSNAQCIYVENMYKCVCNTGYEGNGIDCSETYQCSQESCDEHATCTYNEDYGKSMCVCNEGFSGNGYSCYIETADACTSDYDCLENEMCRYINESAVMACICRDGLERDSQQHCVAIKGTCGGGTCVENAECIYDEEIDTYYCNCKKDFVGSGITECRPRPVGCNVDNNCGLHATCSYNSYNGSYECVCSEGFHGDGFICYAENNCHIDPSICHPNAVCVTNANRKYICECNSGFLGNGTICHAAPKHEGNFLLVNQGIATLKVPYERSRYAEGKPIQLKYFQLAVGLDVDCFAGRVYWSDINFKAIRSSSYTGSNKIDFITKDIGSPEGLAIDWISRNIYWTDSTKDIIGVANLDSKLRKTLFNTGLVNPRGIVVHPQRGKIFWSDWDRNKPKIEWANADGSGREIFLQGSHLVHLPNSLTIDYYTEQLCYADAGIKKIMCVDIDTKEPREMAINCTYPFGISATESNIYWSDWISKKIEGLDKYTLKRIDPPLEVPLGGTGNKLYGLVSVPDSCPELSNVCMHKDQCPENFICLPDGKGSRSCVCGNKIDSFEKNCLE</sequence>
<keyword evidence="7" id="KW-0106">Calcium</keyword>
<dbReference type="InterPro" id="IPR011042">
    <property type="entry name" value="6-blade_b-propeller_TolB-like"/>
</dbReference>
<dbReference type="Pfam" id="PF12947">
    <property type="entry name" value="EGF_3"/>
    <property type="match status" value="2"/>
</dbReference>
<dbReference type="Gene3D" id="2.40.155.10">
    <property type="entry name" value="Green fluorescent protein"/>
    <property type="match status" value="1"/>
</dbReference>
<dbReference type="InterPro" id="IPR050778">
    <property type="entry name" value="Cueball_EGF_LRP_Nidogen"/>
</dbReference>
<comment type="caution">
    <text evidence="12">Lacks conserved residue(s) required for the propagation of feature annotation.</text>
</comment>
<dbReference type="PROSITE" id="PS01186">
    <property type="entry name" value="EGF_2"/>
    <property type="match status" value="5"/>
</dbReference>
<dbReference type="SUPFAM" id="SSF54511">
    <property type="entry name" value="GFP-like"/>
    <property type="match status" value="1"/>
</dbReference>
<dbReference type="Pfam" id="PF06119">
    <property type="entry name" value="NIDO"/>
    <property type="match status" value="1"/>
</dbReference>
<dbReference type="PROSITE" id="PS50993">
    <property type="entry name" value="NIDOGEN_G2"/>
    <property type="match status" value="1"/>
</dbReference>
<keyword evidence="4 12" id="KW-0245">EGF-like domain</keyword>
<comment type="subcellular location">
    <subcellularLocation>
        <location evidence="1">Secreted</location>
        <location evidence="1">Extracellular space</location>
        <location evidence="1">Extracellular matrix</location>
        <location evidence="1">Basement membrane</location>
    </subcellularLocation>
</comment>
<feature type="repeat" description="LDL-receptor class B" evidence="13">
    <location>
        <begin position="1096"/>
        <end position="1138"/>
    </location>
</feature>
<keyword evidence="6" id="KW-0677">Repeat</keyword>
<feature type="domain" description="EGF-like" evidence="15">
    <location>
        <begin position="565"/>
        <end position="605"/>
    </location>
</feature>
<evidence type="ECO:0000256" key="1">
    <source>
        <dbReference type="ARBA" id="ARBA00004302"/>
    </source>
</evidence>
<evidence type="ECO:0000259" key="16">
    <source>
        <dbReference type="PROSITE" id="PS50993"/>
    </source>
</evidence>
<evidence type="ECO:0000256" key="6">
    <source>
        <dbReference type="ARBA" id="ARBA00022737"/>
    </source>
</evidence>
<dbReference type="SUPFAM" id="SSF63825">
    <property type="entry name" value="YWTD domain"/>
    <property type="match status" value="1"/>
</dbReference>
<evidence type="ECO:0000256" key="11">
    <source>
        <dbReference type="ARBA" id="ARBA00023180"/>
    </source>
</evidence>
<feature type="chain" id="PRO_5047354329" evidence="14">
    <location>
        <begin position="20"/>
        <end position="1318"/>
    </location>
</feature>
<dbReference type="CDD" id="cd00053">
    <property type="entry name" value="EGF"/>
    <property type="match status" value="1"/>
</dbReference>
<feature type="repeat" description="LDL-receptor class B" evidence="13">
    <location>
        <begin position="1139"/>
        <end position="1185"/>
    </location>
</feature>
<feature type="disulfide bond" evidence="12">
    <location>
        <begin position="928"/>
        <end position="945"/>
    </location>
</feature>
<feature type="domain" description="EGF-like" evidence="15">
    <location>
        <begin position="520"/>
        <end position="558"/>
    </location>
</feature>
<evidence type="ECO:0000313" key="18">
    <source>
        <dbReference type="Proteomes" id="UP000695000"/>
    </source>
</evidence>
<protein>
    <submittedName>
        <fullName evidence="19">Nidogen-2</fullName>
    </submittedName>
</protein>
<feature type="disulfide bond" evidence="12">
    <location>
        <begin position="884"/>
        <end position="901"/>
    </location>
</feature>
<dbReference type="PROSITE" id="PS00010">
    <property type="entry name" value="ASX_HYDROXYL"/>
    <property type="match status" value="1"/>
</dbReference>
<keyword evidence="5 14" id="KW-0732">Signal</keyword>
<dbReference type="Pfam" id="PF00058">
    <property type="entry name" value="Ldl_recept_b"/>
    <property type="match status" value="3"/>
</dbReference>
<feature type="domain" description="EGF-like" evidence="15">
    <location>
        <begin position="875"/>
        <end position="916"/>
    </location>
</feature>
<dbReference type="InterPro" id="IPR000152">
    <property type="entry name" value="EGF-type_Asp/Asn_hydroxyl_site"/>
</dbReference>
<evidence type="ECO:0000256" key="13">
    <source>
        <dbReference type="PROSITE-ProRule" id="PRU00461"/>
    </source>
</evidence>
<feature type="domain" description="EGF-like" evidence="15">
    <location>
        <begin position="748"/>
        <end position="787"/>
    </location>
</feature>
<feature type="domain" description="EGF-like" evidence="15">
    <location>
        <begin position="788"/>
        <end position="828"/>
    </location>
</feature>
<evidence type="ECO:0000256" key="8">
    <source>
        <dbReference type="ARBA" id="ARBA00022869"/>
    </source>
</evidence>
<reference evidence="19" key="1">
    <citation type="submission" date="2025-08" db="UniProtKB">
        <authorList>
            <consortium name="RefSeq"/>
        </authorList>
    </citation>
    <scope>IDENTIFICATION</scope>
    <source>
        <tissue evidence="19">Whole Larva</tissue>
    </source>
</reference>
<dbReference type="Pfam" id="PF07645">
    <property type="entry name" value="EGF_CA"/>
    <property type="match status" value="1"/>
</dbReference>
<keyword evidence="2" id="KW-0964">Secreted</keyword>
<keyword evidence="9" id="KW-0130">Cell adhesion</keyword>
<dbReference type="InterPro" id="IPR003886">
    <property type="entry name" value="NIDO_dom"/>
</dbReference>
<accession>A0ABM1MMB3</accession>
<evidence type="ECO:0000256" key="12">
    <source>
        <dbReference type="PROSITE-ProRule" id="PRU00076"/>
    </source>
</evidence>
<evidence type="ECO:0000256" key="4">
    <source>
        <dbReference type="ARBA" id="ARBA00022536"/>
    </source>
</evidence>
<dbReference type="PANTHER" id="PTHR46513:SF13">
    <property type="entry name" value="EGF-LIKE DOMAIN-CONTAINING PROTEIN"/>
    <property type="match status" value="1"/>
</dbReference>
<organism evidence="18 19">
    <name type="scientific">Nicrophorus vespilloides</name>
    <name type="common">Boreal carrion beetle</name>
    <dbReference type="NCBI Taxonomy" id="110193"/>
    <lineage>
        <taxon>Eukaryota</taxon>
        <taxon>Metazoa</taxon>
        <taxon>Ecdysozoa</taxon>
        <taxon>Arthropoda</taxon>
        <taxon>Hexapoda</taxon>
        <taxon>Insecta</taxon>
        <taxon>Pterygota</taxon>
        <taxon>Neoptera</taxon>
        <taxon>Endopterygota</taxon>
        <taxon>Coleoptera</taxon>
        <taxon>Polyphaga</taxon>
        <taxon>Staphyliniformia</taxon>
        <taxon>Silphidae</taxon>
        <taxon>Nicrophorinae</taxon>
        <taxon>Nicrophorus</taxon>
    </lineage>
</organism>
<evidence type="ECO:0000256" key="10">
    <source>
        <dbReference type="ARBA" id="ARBA00023157"/>
    </source>
</evidence>
<evidence type="ECO:0000256" key="3">
    <source>
        <dbReference type="ARBA" id="ARBA00022530"/>
    </source>
</evidence>
<evidence type="ECO:0000313" key="19">
    <source>
        <dbReference type="RefSeq" id="XP_017775713.1"/>
    </source>
</evidence>
<dbReference type="SMART" id="SM00179">
    <property type="entry name" value="EGF_CA"/>
    <property type="match status" value="3"/>
</dbReference>
<dbReference type="SMART" id="SM00539">
    <property type="entry name" value="NIDO"/>
    <property type="match status" value="1"/>
</dbReference>
<keyword evidence="11" id="KW-0325">Glycoprotein</keyword>
<evidence type="ECO:0000256" key="9">
    <source>
        <dbReference type="ARBA" id="ARBA00022889"/>
    </source>
</evidence>
<feature type="signal peptide" evidence="14">
    <location>
        <begin position="1"/>
        <end position="19"/>
    </location>
</feature>
<dbReference type="InterPro" id="IPR009030">
    <property type="entry name" value="Growth_fac_rcpt_cys_sf"/>
</dbReference>
<dbReference type="Gene3D" id="2.120.10.30">
    <property type="entry name" value="TolB, C-terminal domain"/>
    <property type="match status" value="1"/>
</dbReference>
<dbReference type="InterPro" id="IPR000033">
    <property type="entry name" value="LDLR_classB_rpt"/>
</dbReference>
<gene>
    <name evidence="19" type="primary">LOC108562043</name>
</gene>
<dbReference type="SUPFAM" id="SSF57184">
    <property type="entry name" value="Growth factor receptor domain"/>
    <property type="match status" value="1"/>
</dbReference>
<dbReference type="InterPro" id="IPR024731">
    <property type="entry name" value="NELL2-like_EGF"/>
</dbReference>
<dbReference type="InterPro" id="IPR009017">
    <property type="entry name" value="GFP"/>
</dbReference>
<dbReference type="PROSITE" id="PS51220">
    <property type="entry name" value="NIDO"/>
    <property type="match status" value="1"/>
</dbReference>
<dbReference type="GeneID" id="108562043"/>
<dbReference type="InterPro" id="IPR000742">
    <property type="entry name" value="EGF"/>
</dbReference>
<dbReference type="PANTHER" id="PTHR46513">
    <property type="entry name" value="VITELLOGENIN RECEPTOR-LIKE PROTEIN-RELATED-RELATED"/>
    <property type="match status" value="1"/>
</dbReference>